<keyword evidence="1 2" id="KW-0732">Signal</keyword>
<proteinExistence type="predicted"/>
<protein>
    <submittedName>
        <fullName evidence="3">Uncharacterized protein</fullName>
    </submittedName>
</protein>
<evidence type="ECO:0000313" key="4">
    <source>
        <dbReference type="Proteomes" id="UP000494040"/>
    </source>
</evidence>
<sequence>MELVLVLLLTLPGLNAATVRDIVRIEHFGNCKNVVRGKHNYYDNITLISLGRGSYGVNTDYEVIMSAKKILATYEVFKCPSNSATNCEQFGNFKHNDFCPKLEEKGQFWSPIFENTRPPLKCPFKKITYQLRNATFDVHTLLTFVKFIPDFSNFYWLTKTYYWTTPGKQMMECKSVVFKTTKIRV</sequence>
<dbReference type="KEGG" id="clec:106667493"/>
<evidence type="ECO:0000256" key="1">
    <source>
        <dbReference type="ARBA" id="ARBA00022729"/>
    </source>
</evidence>
<evidence type="ECO:0000256" key="2">
    <source>
        <dbReference type="SAM" id="SignalP"/>
    </source>
</evidence>
<organism evidence="3 4">
    <name type="scientific">Cimex lectularius</name>
    <name type="common">Bed bug</name>
    <name type="synonym">Acanthia lectularia</name>
    <dbReference type="NCBI Taxonomy" id="79782"/>
    <lineage>
        <taxon>Eukaryota</taxon>
        <taxon>Metazoa</taxon>
        <taxon>Ecdysozoa</taxon>
        <taxon>Arthropoda</taxon>
        <taxon>Hexapoda</taxon>
        <taxon>Insecta</taxon>
        <taxon>Pterygota</taxon>
        <taxon>Neoptera</taxon>
        <taxon>Paraneoptera</taxon>
        <taxon>Hemiptera</taxon>
        <taxon>Heteroptera</taxon>
        <taxon>Panheteroptera</taxon>
        <taxon>Cimicomorpha</taxon>
        <taxon>Cimicidae</taxon>
        <taxon>Cimex</taxon>
    </lineage>
</organism>
<keyword evidence="4" id="KW-1185">Reference proteome</keyword>
<dbReference type="OrthoDB" id="6589387at2759"/>
<dbReference type="Proteomes" id="UP000494040">
    <property type="component" value="Unassembled WGS sequence"/>
</dbReference>
<feature type="chain" id="PRO_5035247565" evidence="2">
    <location>
        <begin position="17"/>
        <end position="185"/>
    </location>
</feature>
<feature type="signal peptide" evidence="2">
    <location>
        <begin position="1"/>
        <end position="16"/>
    </location>
</feature>
<dbReference type="GeneID" id="106667493"/>
<reference evidence="3" key="1">
    <citation type="submission" date="2022-01" db="UniProtKB">
        <authorList>
            <consortium name="EnsemblMetazoa"/>
        </authorList>
    </citation>
    <scope>IDENTIFICATION</scope>
</reference>
<dbReference type="Gene3D" id="2.70.220.10">
    <property type="entry name" value="Ganglioside GM2 activator"/>
    <property type="match status" value="1"/>
</dbReference>
<dbReference type="RefSeq" id="XP_014250934.1">
    <property type="nucleotide sequence ID" value="XM_014395448.2"/>
</dbReference>
<accession>A0A8I6RR17</accession>
<dbReference type="InterPro" id="IPR036846">
    <property type="entry name" value="GM2-AP_sf"/>
</dbReference>
<dbReference type="EnsemblMetazoa" id="XM_014395448.2">
    <property type="protein sequence ID" value="XP_014250934.1"/>
    <property type="gene ID" value="LOC106667493"/>
</dbReference>
<dbReference type="SUPFAM" id="SSF63707">
    <property type="entry name" value="Ganglioside M2 (gm2) activator"/>
    <property type="match status" value="1"/>
</dbReference>
<dbReference type="AlphaFoldDB" id="A0A8I6RR17"/>
<evidence type="ECO:0000313" key="3">
    <source>
        <dbReference type="EnsemblMetazoa" id="XP_014250934.1"/>
    </source>
</evidence>
<name>A0A8I6RR17_CIMLE</name>